<proteinExistence type="predicted"/>
<organism evidence="2 3">
    <name type="scientific">Streptomyces clavuligerus</name>
    <dbReference type="NCBI Taxonomy" id="1901"/>
    <lineage>
        <taxon>Bacteria</taxon>
        <taxon>Bacillati</taxon>
        <taxon>Actinomycetota</taxon>
        <taxon>Actinomycetes</taxon>
        <taxon>Kitasatosporales</taxon>
        <taxon>Streptomycetaceae</taxon>
        <taxon>Streptomyces</taxon>
    </lineage>
</organism>
<feature type="region of interest" description="Disordered" evidence="1">
    <location>
        <begin position="106"/>
        <end position="138"/>
    </location>
</feature>
<protein>
    <submittedName>
        <fullName evidence="2">Uncharacterized protein</fullName>
    </submittedName>
</protein>
<evidence type="ECO:0000256" key="1">
    <source>
        <dbReference type="SAM" id="MobiDB-lite"/>
    </source>
</evidence>
<feature type="compositionally biased region" description="Basic and acidic residues" evidence="1">
    <location>
        <begin position="106"/>
        <end position="122"/>
    </location>
</feature>
<accession>D5SJY5</accession>
<dbReference type="EMBL" id="CM000914">
    <property type="protein sequence ID" value="EFG04228.2"/>
    <property type="molecule type" value="Genomic_DNA"/>
</dbReference>
<reference evidence="2 3" key="1">
    <citation type="journal article" date="2010" name="Genome Biol. Evol.">
        <title>The sequence of a 1.8-mb bacterial linear plasmid reveals a rich evolutionary reservoir of secondary metabolic pathways.</title>
        <authorList>
            <person name="Medema M.H."/>
            <person name="Trefzer A."/>
            <person name="Kovalchuk A."/>
            <person name="van den Berg M."/>
            <person name="Mueller U."/>
            <person name="Heijne W."/>
            <person name="Wu L."/>
            <person name="Alam M.T."/>
            <person name="Ronning C.M."/>
            <person name="Nierman W.C."/>
            <person name="Bovenberg R.A.L."/>
            <person name="Breitling R."/>
            <person name="Takano E."/>
        </authorList>
    </citation>
    <scope>NUCLEOTIDE SEQUENCE [LARGE SCALE GENOMIC DNA]</scope>
    <source>
        <strain evidence="3">ATCC 27064 / DSM 738 / JCM 4710 / NBRC 13307 / NCIMB 12785 / NRRL 3585 / VKM Ac-602</strain>
        <plasmid evidence="2">pSCL4</plasmid>
    </source>
</reference>
<dbReference type="Proteomes" id="UP000002357">
    <property type="component" value="Plasmid pSCL4"/>
</dbReference>
<name>D5SJY5_STRCL</name>
<keyword evidence="3" id="KW-1185">Reference proteome</keyword>
<keyword evidence="2" id="KW-0614">Plasmid</keyword>
<dbReference type="eggNOG" id="ENOG5032GVI">
    <property type="taxonomic scope" value="Bacteria"/>
</dbReference>
<sequence>MEALRARLPSAQFGLLMEIIRLWVTHGGGAAELTMDDEEKELFTPEVQQELLHLMGLLSGGSGPEGRAGHVVVQLGDGEHAKGAMSLVPPEVAADAERLRALRDRIDAQERRRGEDRREVEGIARASGMLPSGPGDDT</sequence>
<geneLocation type="plasmid" evidence="2 3">
    <name>pSCL4</name>
</geneLocation>
<evidence type="ECO:0000313" key="3">
    <source>
        <dbReference type="Proteomes" id="UP000002357"/>
    </source>
</evidence>
<gene>
    <name evidence="2" type="ORF">SCLAV_p0741</name>
</gene>
<dbReference type="AlphaFoldDB" id="D5SJY5"/>
<evidence type="ECO:0000313" key="2">
    <source>
        <dbReference type="EMBL" id="EFG04228.2"/>
    </source>
</evidence>